<reference evidence="1 2" key="1">
    <citation type="journal article" date="2013" name="Nature">
        <title>Anaerobic oxidation of methane coupled to nitrate reduction in a novel archaeal lineage.</title>
        <authorList>
            <person name="Haroon M.F."/>
            <person name="Hu S."/>
            <person name="Shi Y."/>
            <person name="Imelfort M."/>
            <person name="Keller J."/>
            <person name="Hugenholtz P."/>
            <person name="Yuan Z."/>
            <person name="Tyson G.W."/>
        </authorList>
    </citation>
    <scope>NUCLEOTIDE SEQUENCE [LARGE SCALE GENOMIC DNA]</scope>
    <source>
        <strain evidence="1 2">ANME-2d</strain>
    </source>
</reference>
<keyword evidence="2" id="KW-1185">Reference proteome</keyword>
<evidence type="ECO:0000313" key="1">
    <source>
        <dbReference type="EMBL" id="KCZ70436.1"/>
    </source>
</evidence>
<dbReference type="AlphaFoldDB" id="A0A062UTU4"/>
<gene>
    <name evidence="1" type="ORF">ANME2D_03351</name>
</gene>
<dbReference type="EMBL" id="JMIY01000008">
    <property type="protein sequence ID" value="KCZ70436.1"/>
    <property type="molecule type" value="Genomic_DNA"/>
</dbReference>
<comment type="caution">
    <text evidence="1">The sequence shown here is derived from an EMBL/GenBank/DDBJ whole genome shotgun (WGS) entry which is preliminary data.</text>
</comment>
<evidence type="ECO:0000313" key="2">
    <source>
        <dbReference type="Proteomes" id="UP000027153"/>
    </source>
</evidence>
<organism evidence="1 2">
    <name type="scientific">Candidatus Methanoperedens nitratireducens</name>
    <dbReference type="NCBI Taxonomy" id="1392998"/>
    <lineage>
        <taxon>Archaea</taxon>
        <taxon>Methanobacteriati</taxon>
        <taxon>Methanobacteriota</taxon>
        <taxon>Stenosarchaea group</taxon>
        <taxon>Methanomicrobia</taxon>
        <taxon>Methanosarcinales</taxon>
        <taxon>ANME-2 cluster</taxon>
        <taxon>Candidatus Methanoperedentaceae</taxon>
        <taxon>Candidatus Methanoperedens</taxon>
    </lineage>
</organism>
<dbReference type="Proteomes" id="UP000027153">
    <property type="component" value="Unassembled WGS sequence"/>
</dbReference>
<proteinExistence type="predicted"/>
<name>A0A062UTU4_9EURY</name>
<sequence length="111" mass="12560">MKEEIISLSQKARNNIFFKNKIELRCNCGHSEKITYYEFLTGGEFNIGQATSTVSPFISETIYDETISVTPLYLSKRCATCDEELTVVFPIALEALILILRSNPPDPQMYG</sequence>
<accession>A0A062UTU4</accession>
<protein>
    <submittedName>
        <fullName evidence="1">Uncharacterized protein</fullName>
    </submittedName>
</protein>